<dbReference type="EMBL" id="NKCL01001249">
    <property type="protein sequence ID" value="RSL41355.1"/>
    <property type="molecule type" value="Genomic_DNA"/>
</dbReference>
<evidence type="ECO:0000313" key="1">
    <source>
        <dbReference type="EMBL" id="RSL41355.1"/>
    </source>
</evidence>
<accession>A0A428NKN1</accession>
<reference evidence="1 2" key="1">
    <citation type="submission" date="2017-06" db="EMBL/GenBank/DDBJ databases">
        <title>Comparative genomic analysis of Ambrosia Fusariam Clade fungi.</title>
        <authorList>
            <person name="Stajich J.E."/>
            <person name="Carrillo J."/>
            <person name="Kijimoto T."/>
            <person name="Eskalen A."/>
            <person name="O'Donnell K."/>
            <person name="Kasson M."/>
        </authorList>
    </citation>
    <scope>NUCLEOTIDE SEQUENCE [LARGE SCALE GENOMIC DNA]</scope>
    <source>
        <strain evidence="1 2">NRRL62606</strain>
    </source>
</reference>
<sequence>MWASLIRSCTLTRSYWVPATVTQYFRALTPPGLPGGKYLPLVYKLVTEVRGNASGLLTLVYKRFVFKSG</sequence>
<name>A0A428NKN1_9HYPO</name>
<keyword evidence="2" id="KW-1185">Reference proteome</keyword>
<organism evidence="1 2">
    <name type="scientific">Fusarium floridanum</name>
    <dbReference type="NCBI Taxonomy" id="1325733"/>
    <lineage>
        <taxon>Eukaryota</taxon>
        <taxon>Fungi</taxon>
        <taxon>Dikarya</taxon>
        <taxon>Ascomycota</taxon>
        <taxon>Pezizomycotina</taxon>
        <taxon>Sordariomycetes</taxon>
        <taxon>Hypocreomycetidae</taxon>
        <taxon>Hypocreales</taxon>
        <taxon>Nectriaceae</taxon>
        <taxon>Fusarium</taxon>
        <taxon>Fusarium solani species complex</taxon>
    </lineage>
</organism>
<dbReference type="AlphaFoldDB" id="A0A428NKN1"/>
<proteinExistence type="predicted"/>
<gene>
    <name evidence="1" type="ORF">CEP51_016593</name>
</gene>
<comment type="caution">
    <text evidence="1">The sequence shown here is derived from an EMBL/GenBank/DDBJ whole genome shotgun (WGS) entry which is preliminary data.</text>
</comment>
<protein>
    <submittedName>
        <fullName evidence="1">Uncharacterized protein</fullName>
    </submittedName>
</protein>
<dbReference type="Proteomes" id="UP000287972">
    <property type="component" value="Unassembled WGS sequence"/>
</dbReference>
<evidence type="ECO:0000313" key="2">
    <source>
        <dbReference type="Proteomes" id="UP000287972"/>
    </source>
</evidence>